<dbReference type="AlphaFoldDB" id="A0A6G1J932"/>
<name>A0A6G1J932_9PLEO</name>
<feature type="compositionally biased region" description="Low complexity" evidence="1">
    <location>
        <begin position="202"/>
        <end position="212"/>
    </location>
</feature>
<accession>A0A6G1J932</accession>
<feature type="region of interest" description="Disordered" evidence="1">
    <location>
        <begin position="156"/>
        <end position="221"/>
    </location>
</feature>
<evidence type="ECO:0000313" key="3">
    <source>
        <dbReference type="Proteomes" id="UP000799291"/>
    </source>
</evidence>
<keyword evidence="3" id="KW-1185">Reference proteome</keyword>
<protein>
    <submittedName>
        <fullName evidence="2">Uncharacterized protein</fullName>
    </submittedName>
</protein>
<feature type="compositionally biased region" description="Basic residues" evidence="1">
    <location>
        <begin position="173"/>
        <end position="184"/>
    </location>
</feature>
<evidence type="ECO:0000256" key="1">
    <source>
        <dbReference type="SAM" id="MobiDB-lite"/>
    </source>
</evidence>
<sequence>MGRRGRGAGRGHTNSDGVPLRCLPADAALRAFPASRANISFGKGRSRSESIDEDPCHSTMQARLSVTTCLARAQALVRIRCWAQQRAHSTPPDTISMTWPVCVCVCGRWASSRSTLHAGDAAACSLWTAPWLRTSPRSKCSKCLCARSGCRMLNRRQRAPKTAARGGDGRCPTTHRKPSAKKAKNTATPLGITSKRSLDTPAAASSTASSTAADRRPCPRP</sequence>
<dbReference type="Proteomes" id="UP000799291">
    <property type="component" value="Unassembled WGS sequence"/>
</dbReference>
<reference evidence="2" key="1">
    <citation type="journal article" date="2020" name="Stud. Mycol.">
        <title>101 Dothideomycetes genomes: a test case for predicting lifestyles and emergence of pathogens.</title>
        <authorList>
            <person name="Haridas S."/>
            <person name="Albert R."/>
            <person name="Binder M."/>
            <person name="Bloem J."/>
            <person name="Labutti K."/>
            <person name="Salamov A."/>
            <person name="Andreopoulos B."/>
            <person name="Baker S."/>
            <person name="Barry K."/>
            <person name="Bills G."/>
            <person name="Bluhm B."/>
            <person name="Cannon C."/>
            <person name="Castanera R."/>
            <person name="Culley D."/>
            <person name="Daum C."/>
            <person name="Ezra D."/>
            <person name="Gonzalez J."/>
            <person name="Henrissat B."/>
            <person name="Kuo A."/>
            <person name="Liang C."/>
            <person name="Lipzen A."/>
            <person name="Lutzoni F."/>
            <person name="Magnuson J."/>
            <person name="Mondo S."/>
            <person name="Nolan M."/>
            <person name="Ohm R."/>
            <person name="Pangilinan J."/>
            <person name="Park H.-J."/>
            <person name="Ramirez L."/>
            <person name="Alfaro M."/>
            <person name="Sun H."/>
            <person name="Tritt A."/>
            <person name="Yoshinaga Y."/>
            <person name="Zwiers L.-H."/>
            <person name="Turgeon B."/>
            <person name="Goodwin S."/>
            <person name="Spatafora J."/>
            <person name="Crous P."/>
            <person name="Grigoriev I."/>
        </authorList>
    </citation>
    <scope>NUCLEOTIDE SEQUENCE</scope>
    <source>
        <strain evidence="2">CBS 122367</strain>
    </source>
</reference>
<organism evidence="2 3">
    <name type="scientific">Lentithecium fluviatile CBS 122367</name>
    <dbReference type="NCBI Taxonomy" id="1168545"/>
    <lineage>
        <taxon>Eukaryota</taxon>
        <taxon>Fungi</taxon>
        <taxon>Dikarya</taxon>
        <taxon>Ascomycota</taxon>
        <taxon>Pezizomycotina</taxon>
        <taxon>Dothideomycetes</taxon>
        <taxon>Pleosporomycetidae</taxon>
        <taxon>Pleosporales</taxon>
        <taxon>Massarineae</taxon>
        <taxon>Lentitheciaceae</taxon>
        <taxon>Lentithecium</taxon>
    </lineage>
</organism>
<gene>
    <name evidence="2" type="ORF">K458DRAFT_402296</name>
</gene>
<proteinExistence type="predicted"/>
<dbReference type="EMBL" id="MU005576">
    <property type="protein sequence ID" value="KAF2686731.1"/>
    <property type="molecule type" value="Genomic_DNA"/>
</dbReference>
<evidence type="ECO:0000313" key="2">
    <source>
        <dbReference type="EMBL" id="KAF2686731.1"/>
    </source>
</evidence>